<dbReference type="InterPro" id="IPR006162">
    <property type="entry name" value="Ppantetheine_attach_site"/>
</dbReference>
<dbReference type="PANTHER" id="PTHR45527">
    <property type="entry name" value="NONRIBOSOMAL PEPTIDE SYNTHETASE"/>
    <property type="match status" value="1"/>
</dbReference>
<dbReference type="Pfam" id="PF00550">
    <property type="entry name" value="PP-binding"/>
    <property type="match status" value="2"/>
</dbReference>
<keyword evidence="8" id="KW-1185">Reference proteome</keyword>
<dbReference type="InterPro" id="IPR029063">
    <property type="entry name" value="SAM-dependent_MTases_sf"/>
</dbReference>
<dbReference type="SUPFAM" id="SSF52777">
    <property type="entry name" value="CoA-dependent acyltransferases"/>
    <property type="match status" value="4"/>
</dbReference>
<dbReference type="InterPro" id="IPR023213">
    <property type="entry name" value="CAT-like_dom_sf"/>
</dbReference>
<dbReference type="Pfam" id="PF08242">
    <property type="entry name" value="Methyltransf_12"/>
    <property type="match status" value="1"/>
</dbReference>
<dbReference type="PROSITE" id="PS00455">
    <property type="entry name" value="AMP_BINDING"/>
    <property type="match status" value="2"/>
</dbReference>
<dbReference type="InterPro" id="IPR029058">
    <property type="entry name" value="AB_hydrolase_fold"/>
</dbReference>
<dbReference type="InterPro" id="IPR020806">
    <property type="entry name" value="PKS_PP-bd"/>
</dbReference>
<keyword evidence="4" id="KW-0677">Repeat</keyword>
<dbReference type="InterPro" id="IPR020845">
    <property type="entry name" value="AMP-binding_CS"/>
</dbReference>
<dbReference type="Gene3D" id="1.10.1200.10">
    <property type="entry name" value="ACP-like"/>
    <property type="match status" value="1"/>
</dbReference>
<protein>
    <submittedName>
        <fullName evidence="7">Amino acid adenylation domain-containing protein</fullName>
    </submittedName>
</protein>
<gene>
    <name evidence="7" type="ORF">PU648_18825</name>
</gene>
<dbReference type="InterPro" id="IPR010071">
    <property type="entry name" value="AA_adenyl_dom"/>
</dbReference>
<dbReference type="Pfam" id="PF00501">
    <property type="entry name" value="AMP-binding"/>
    <property type="match status" value="2"/>
</dbReference>
<dbReference type="CDD" id="cd17652">
    <property type="entry name" value="A_NRPS_CmdD_like"/>
    <property type="match status" value="1"/>
</dbReference>
<dbReference type="InterPro" id="IPR001242">
    <property type="entry name" value="Condensation_dom"/>
</dbReference>
<dbReference type="Gene3D" id="3.40.50.1820">
    <property type="entry name" value="alpha/beta hydrolase"/>
    <property type="match status" value="1"/>
</dbReference>
<sequence>MSNVGGDTLPLSAAQRGIWFGCQLDPGGRRYRIAEYFDIRGPVDPVVFDAAWRQVVGETEALRVRFVEEADGPRQYVGPVETTAVELVDVSRRPDPEGAALERMRADLDRRLELTRDPLHTVLLFRLAQDRCFWYFQFHHVILDGYSGAMVVRRVAEVYSALVTGAPVVQPDPRPLRDLLDEDLAYRVSDAFLLDQEYWGSRLADRAEPATLADRVSADADGLVRSSAQLGTDEQRRLSESTGRALPTVMLTAVAAYLHRLTGARDLVLGLPVTARAGSATAGTAGMVSNLLPLRLTVTGEQTCAELARHVLSRTREALRHQRYRYEDIRRDQRLALEDEPLVGPVVNVVPFSYDHGFGGHPMTSHNLAGGLAEDLSITVYDRGEGQGLRIDFDANASLYRGEDLHTHQRGFLRVLEAMADDPAAQVGRIELLDAAERRRVLHEWNDTDRTHPAATWPELFEAQAARTPDAVAAVFEDTALSYAQLNSRANRLARSLVESGIGPERVVALGLPRSIDLVIAMLAVSKAGGAYLPLDLEHPAERLAFMLSDTAPACVITGTDTPAGLTGTIPRIVLDGPQDSHDDDLADDDLTDADRLAPLRPDHPAYVVYTSGSSGVPKGVVVTHTGVAALAFAQIARLGVDEHSRVLQFASPSFDAAFSEVSMALLSGAALVLAGADQLVPGVALTELAVKHALTHVTLPPAVLATMRPGELPADLTLNVAGEACPAETVAAWSPGRRLLNAYGPTETTVCATMSDPLSGTENPPIGRPIDNMRAFVLDGALRPVPVGVAGELYLAGPGLARGYQGRPALTAERFLACPSEAGLAPGARMYRTGDLVRRRADGQLEFLGRADDQVKIRGFRIEPGEIEAVLARDEAVREVAVVVREDAPGDKRLIAYVVPHEGRTVDPASARRSAGEVLPRYMVPAAVVVLDRLPLTPNGKLDRRALPAARFTGAGASRAPRSPREEILCGLFADVTGAPKVRIDDNFFDLGGHSLLATRLVARIRPAFGVELTVRDVFGAPTVAELARRLDEVGGSPRPPVARTTRPERVPLSFAQRRLWFLSQMEGRSATYNMPAVLRLSGELDRAALAAALGDVSDRHEALRTVFREFDGVPFQRVLDVRPELLCTDVTPDGLAAEIAEFCGREFDLAVEPPLRARLFALSPTEHVLALVIHHIAGDGWSMAPLADDLAVAYEARCAGLESGAAELPVQYADYTLWQHRLFGVEDDSDSLINGQIHYWSAALAGLPDELPLPVDRQRPAVSSYRGSTIPFEIGASLHARLTELARQSDASLFMVVQAGLSALLSRLGAGTDIPIGSAIAGRTDENLDDLVGFFVNTLVLRTDLSGDPSMREVIARVRETDLSAYANQDLPFERLVEILNPSRSASRHPLFQVMLAFQNLADVEFRLPGLAVEAEQLYTETAKFDLAFSVFESFDEQGAPSGLSGVVEFAVELFDPATVDRMLSRLVQVFETMVANPEARLGEIDLLDPAERQLVLHEWNDTDRDIAVSTFPALFEAQVAATPEAIAVRYEGTSLTYRELNGNANRLARLLVARGLGPDQFVALALPRSVELITAMLAVLKAGAAYLPIDPDYPSERIEFMLADAAPRCVMTGERVAVALPAGLDRIVLDDDMWSAVSGLSDADLTDGDRVAPLRPGHAVYVVYTSGSTGVPKGVVVSHAGIAGRMGCEIERLEVVPDSRVLQFASPSFDGAFSDMCMALLAGAALVVAPSARTMPGPALSTLMYEQGITHVTLPPPVLAALADDGLPAGMMLIAAGDACSADVVARWAPGRRMVNAYGPTEATVCATISDRLVVGELPPIGRPLDNTRLYVLDDRLRPTPPSVAGELYIAGEALARGYLRRPGLTAGRFVACPFGAPGERMYRTGDVVRWRADGQLDFVGRADDQVKVRGFRIELGEVEAVLTAHPGVDQAVVVARDDQPGGKRLVGYLVPGGGDPAVDRDRDERQVGEWRVTSDSLHADSAAGAAEFGEDFSGWNSSYSGLPIPVEQMREWRDATVDRILELRPKRVLEIGIGTGLILAKVAPQCATYWGTDISARVVDGVRAQVARDPSLADRVELRVQPAHVLDELPSGFFDTVVLNSVVQYFPNAAYLEKVLEGVLGLLAPGGRVLVGDVRNLHLLKALRTAVELGRTDDTADPEAVREAVGQAVALEKELLIDPAFFTTLPAAVDLRGKRASFHNEMTAHRYDVVLHKEPCERIDTEAIREFGWGAEVTELGALSAELASAHPAPVRLRGVPDLRVDHELAAARILADGGSPVAARTRLTERDAAVPDPEAFHEPADRAGYRAMVLPTGESGLFDVLFVDRAATGVPTSGYRPAEPPRSVPRPLTNDPSRSAAAASLVAAVKAHAQDSLPDHMVPTALVVLEKLPLTPNGKVDRRGLPAPDFAGAGTGRGPRNEREEVLCRLFAELLGLPQVGIDDDFFDLGGHSLLATRLVSRIRATLGVELAIPDLFSAPTVEQLSRRLAVARRRERPVLRPRARPKGD</sequence>
<evidence type="ECO:0000256" key="2">
    <source>
        <dbReference type="ARBA" id="ARBA00022450"/>
    </source>
</evidence>
<dbReference type="Gene3D" id="2.30.38.10">
    <property type="entry name" value="Luciferase, Domain 3"/>
    <property type="match status" value="2"/>
</dbReference>
<evidence type="ECO:0000256" key="5">
    <source>
        <dbReference type="SAM" id="MobiDB-lite"/>
    </source>
</evidence>
<dbReference type="InterPro" id="IPR013217">
    <property type="entry name" value="Methyltransf_12"/>
</dbReference>
<dbReference type="PROSITE" id="PS00012">
    <property type="entry name" value="PHOSPHOPANTETHEINE"/>
    <property type="match status" value="2"/>
</dbReference>
<dbReference type="Gene3D" id="3.30.300.30">
    <property type="match status" value="3"/>
</dbReference>
<dbReference type="NCBIfam" id="TIGR01733">
    <property type="entry name" value="AA-adenyl-dom"/>
    <property type="match status" value="2"/>
</dbReference>
<comment type="cofactor">
    <cofactor evidence="1">
        <name>pantetheine 4'-phosphate</name>
        <dbReference type="ChEBI" id="CHEBI:47942"/>
    </cofactor>
</comment>
<dbReference type="PROSITE" id="PS50075">
    <property type="entry name" value="CARRIER"/>
    <property type="match status" value="2"/>
</dbReference>
<organism evidence="7 8">
    <name type="scientific">Streptomyces mirabilis</name>
    <dbReference type="NCBI Taxonomy" id="68239"/>
    <lineage>
        <taxon>Bacteria</taxon>
        <taxon>Bacillati</taxon>
        <taxon>Actinomycetota</taxon>
        <taxon>Actinomycetes</taxon>
        <taxon>Kitasatosporales</taxon>
        <taxon>Streptomycetaceae</taxon>
        <taxon>Streptomyces</taxon>
    </lineage>
</organism>
<reference evidence="7 8" key="1">
    <citation type="submission" date="2023-02" db="EMBL/GenBank/DDBJ databases">
        <authorList>
            <person name="Maleckis M."/>
        </authorList>
    </citation>
    <scope>NUCLEOTIDE SEQUENCE [LARGE SCALE GENOMIC DNA]</scope>
    <source>
        <strain evidence="7 8">P8-A2</strain>
    </source>
</reference>
<dbReference type="Gene3D" id="3.40.50.150">
    <property type="entry name" value="Vaccinia Virus protein VP39"/>
    <property type="match status" value="1"/>
</dbReference>
<dbReference type="SUPFAM" id="SSF53335">
    <property type="entry name" value="S-adenosyl-L-methionine-dependent methyltransferases"/>
    <property type="match status" value="1"/>
</dbReference>
<dbReference type="InterPro" id="IPR025110">
    <property type="entry name" value="AMP-bd_C"/>
</dbReference>
<dbReference type="Gene3D" id="3.30.559.30">
    <property type="entry name" value="Nonribosomal peptide synthetase, condensation domain"/>
    <property type="match status" value="2"/>
</dbReference>
<dbReference type="Pfam" id="PF13193">
    <property type="entry name" value="AMP-binding_C"/>
    <property type="match status" value="2"/>
</dbReference>
<name>A0ABU3UKD3_9ACTN</name>
<feature type="domain" description="Carrier" evidence="6">
    <location>
        <begin position="961"/>
        <end position="1036"/>
    </location>
</feature>
<feature type="region of interest" description="Disordered" evidence="5">
    <location>
        <begin position="2400"/>
        <end position="2420"/>
    </location>
</feature>
<dbReference type="PANTHER" id="PTHR45527:SF14">
    <property type="entry name" value="PLIPASTATIN SYNTHASE SUBUNIT B"/>
    <property type="match status" value="1"/>
</dbReference>
<dbReference type="EMBL" id="JARAKF010000001">
    <property type="protein sequence ID" value="MDU8994349.1"/>
    <property type="molecule type" value="Genomic_DNA"/>
</dbReference>
<dbReference type="Gene3D" id="3.40.50.980">
    <property type="match status" value="4"/>
</dbReference>
<dbReference type="CDD" id="cd02440">
    <property type="entry name" value="AdoMet_MTases"/>
    <property type="match status" value="1"/>
</dbReference>
<comment type="caution">
    <text evidence="7">The sequence shown here is derived from an EMBL/GenBank/DDBJ whole genome shotgun (WGS) entry which is preliminary data.</text>
</comment>
<dbReference type="InterPro" id="IPR045851">
    <property type="entry name" value="AMP-bd_C_sf"/>
</dbReference>
<feature type="region of interest" description="Disordered" evidence="5">
    <location>
        <begin position="2337"/>
        <end position="2358"/>
    </location>
</feature>
<dbReference type="SUPFAM" id="SSF56801">
    <property type="entry name" value="Acetyl-CoA synthetase-like"/>
    <property type="match status" value="2"/>
</dbReference>
<dbReference type="Proteomes" id="UP001257627">
    <property type="component" value="Unassembled WGS sequence"/>
</dbReference>
<dbReference type="Gene3D" id="3.30.559.10">
    <property type="entry name" value="Chloramphenicol acetyltransferase-like domain"/>
    <property type="match status" value="2"/>
</dbReference>
<evidence type="ECO:0000259" key="6">
    <source>
        <dbReference type="PROSITE" id="PS50075"/>
    </source>
</evidence>
<dbReference type="RefSeq" id="WP_316732878.1">
    <property type="nucleotide sequence ID" value="NZ_JARAKF010000001.1"/>
</dbReference>
<dbReference type="SMART" id="SM00823">
    <property type="entry name" value="PKS_PP"/>
    <property type="match status" value="2"/>
</dbReference>
<dbReference type="InterPro" id="IPR000873">
    <property type="entry name" value="AMP-dep_synth/lig_dom"/>
</dbReference>
<evidence type="ECO:0000256" key="1">
    <source>
        <dbReference type="ARBA" id="ARBA00001957"/>
    </source>
</evidence>
<accession>A0ABU3UKD3</accession>
<keyword evidence="2" id="KW-0596">Phosphopantetheine</keyword>
<dbReference type="InterPro" id="IPR009081">
    <property type="entry name" value="PP-bd_ACP"/>
</dbReference>
<evidence type="ECO:0000256" key="4">
    <source>
        <dbReference type="ARBA" id="ARBA00022737"/>
    </source>
</evidence>
<dbReference type="InterPro" id="IPR036736">
    <property type="entry name" value="ACP-like_sf"/>
</dbReference>
<proteinExistence type="predicted"/>
<feature type="domain" description="Carrier" evidence="6">
    <location>
        <begin position="2419"/>
        <end position="2494"/>
    </location>
</feature>
<keyword evidence="3" id="KW-0597">Phosphoprotein</keyword>
<evidence type="ECO:0000313" key="8">
    <source>
        <dbReference type="Proteomes" id="UP001257627"/>
    </source>
</evidence>
<dbReference type="Pfam" id="PF00668">
    <property type="entry name" value="Condensation"/>
    <property type="match status" value="2"/>
</dbReference>
<evidence type="ECO:0000256" key="3">
    <source>
        <dbReference type="ARBA" id="ARBA00022553"/>
    </source>
</evidence>
<dbReference type="CDD" id="cd19540">
    <property type="entry name" value="LCL_NRPS-like"/>
    <property type="match status" value="1"/>
</dbReference>
<evidence type="ECO:0000313" key="7">
    <source>
        <dbReference type="EMBL" id="MDU8994349.1"/>
    </source>
</evidence>
<dbReference type="SUPFAM" id="SSF47336">
    <property type="entry name" value="ACP-like"/>
    <property type="match status" value="2"/>
</dbReference>